<evidence type="ECO:0000256" key="1">
    <source>
        <dbReference type="ARBA" id="ARBA00022670"/>
    </source>
</evidence>
<feature type="domain" description="PDZ" evidence="4">
    <location>
        <begin position="229"/>
        <end position="331"/>
    </location>
</feature>
<evidence type="ECO:0000313" key="7">
    <source>
        <dbReference type="Proteomes" id="UP001169069"/>
    </source>
</evidence>
<evidence type="ECO:0000313" key="6">
    <source>
        <dbReference type="EMBL" id="MDM5272247.1"/>
    </source>
</evidence>
<dbReference type="SUPFAM" id="SSF50494">
    <property type="entry name" value="Trypsin-like serine proteases"/>
    <property type="match status" value="1"/>
</dbReference>
<dbReference type="Pfam" id="PF13365">
    <property type="entry name" value="Trypsin_2"/>
    <property type="match status" value="1"/>
</dbReference>
<dbReference type="PANTHER" id="PTHR45980">
    <property type="match status" value="1"/>
</dbReference>
<feature type="domain" description="Protease Do-like PDZ" evidence="5">
    <location>
        <begin position="341"/>
        <end position="477"/>
    </location>
</feature>
<dbReference type="SUPFAM" id="SSF50156">
    <property type="entry name" value="PDZ domain-like"/>
    <property type="match status" value="1"/>
</dbReference>
<keyword evidence="2" id="KW-0378">Hydrolase</keyword>
<dbReference type="RefSeq" id="WP_289414031.1">
    <property type="nucleotide sequence ID" value="NZ_JAQIBD010000003.1"/>
</dbReference>
<dbReference type="InterPro" id="IPR001478">
    <property type="entry name" value="PDZ"/>
</dbReference>
<dbReference type="InterPro" id="IPR046449">
    <property type="entry name" value="DEGP_PDZ_sf"/>
</dbReference>
<keyword evidence="7" id="KW-1185">Reference proteome</keyword>
<dbReference type="Gene3D" id="3.20.190.20">
    <property type="match status" value="1"/>
</dbReference>
<accession>A0ABT7QZH9</accession>
<dbReference type="PRINTS" id="PR00834">
    <property type="entry name" value="PROTEASES2C"/>
</dbReference>
<dbReference type="Gene3D" id="2.30.42.10">
    <property type="match status" value="1"/>
</dbReference>
<dbReference type="Pfam" id="PF13180">
    <property type="entry name" value="PDZ_2"/>
    <property type="match status" value="1"/>
</dbReference>
<gene>
    <name evidence="6" type="ORF">PGH07_08645</name>
</gene>
<proteinExistence type="predicted"/>
<dbReference type="InterPro" id="IPR041517">
    <property type="entry name" value="DEGP_PDZ"/>
</dbReference>
<evidence type="ECO:0000256" key="3">
    <source>
        <dbReference type="ARBA" id="ARBA00022825"/>
    </source>
</evidence>
<sequence>MRVLWVIVLSVVSLYAQIKDEQTKEAIVKIYTVSKALNYQQPWSSSMMQSTGSGAIIGDKNGQRYILTNAHVVANETFLEVQRYGERKRFIATVHAVSHQADLALLKVEDKSFFGDVTPLEFGELPSVEQEIVVYGYPMGGNTLSATIGVVSRIEHHLYAHSGESFLAIQVDAAVNPGNSGGPALSEGKVIGVVMQVISNSQNIGYLVPVSMVKHFIDDMQDGRYDGFPELGIMTQNLENPALKAYYGLNEQTTGKLVADIVYNSPVKGLVKEGDIITHIDGHKIENDGTVEFRHHEYTDYGYYVDMHQMGESVKLSLIREGKSMEVEANLTKIADDVLLVKTTQYDQMPSYFIEGGYIFSPLSRNLILSTKINQLQLSQYAREWPTKEKREIAVLLKVLASDISRGNTDFRMWPIEKVNGETYVDFEDFYHKVKNSKSKYLVFEDEDGIKVVIDRTEAQAKQKEILKQYNIEFDRSINFKRTEVNSK</sequence>
<keyword evidence="1" id="KW-0645">Protease</keyword>
<evidence type="ECO:0000259" key="4">
    <source>
        <dbReference type="Pfam" id="PF13180"/>
    </source>
</evidence>
<dbReference type="Gene3D" id="2.40.10.120">
    <property type="match status" value="1"/>
</dbReference>
<reference evidence="6" key="1">
    <citation type="submission" date="2023-01" db="EMBL/GenBank/DDBJ databases">
        <title>Sulfurovum sp. zt1-1 genome assembly.</title>
        <authorList>
            <person name="Wang J."/>
        </authorList>
    </citation>
    <scope>NUCLEOTIDE SEQUENCE</scope>
    <source>
        <strain evidence="6">Zt1-1</strain>
    </source>
</reference>
<protein>
    <submittedName>
        <fullName evidence="6">Trypsin-like peptidase domain-containing protein</fullName>
    </submittedName>
</protein>
<comment type="caution">
    <text evidence="6">The sequence shown here is derived from an EMBL/GenBank/DDBJ whole genome shotgun (WGS) entry which is preliminary data.</text>
</comment>
<organism evidence="6 7">
    <name type="scientific">Sulfurovum zhangzhouensis</name>
    <dbReference type="NCBI Taxonomy" id="3019067"/>
    <lineage>
        <taxon>Bacteria</taxon>
        <taxon>Pseudomonadati</taxon>
        <taxon>Campylobacterota</taxon>
        <taxon>Epsilonproteobacteria</taxon>
        <taxon>Campylobacterales</taxon>
        <taxon>Sulfurovaceae</taxon>
        <taxon>Sulfurovum</taxon>
    </lineage>
</organism>
<evidence type="ECO:0000256" key="2">
    <source>
        <dbReference type="ARBA" id="ARBA00022801"/>
    </source>
</evidence>
<dbReference type="EMBL" id="JAQIBD010000003">
    <property type="protein sequence ID" value="MDM5272247.1"/>
    <property type="molecule type" value="Genomic_DNA"/>
</dbReference>
<dbReference type="Pfam" id="PF17815">
    <property type="entry name" value="PDZ_3"/>
    <property type="match status" value="1"/>
</dbReference>
<keyword evidence="3" id="KW-0720">Serine protease</keyword>
<dbReference type="Proteomes" id="UP001169069">
    <property type="component" value="Unassembled WGS sequence"/>
</dbReference>
<dbReference type="InterPro" id="IPR001940">
    <property type="entry name" value="Peptidase_S1C"/>
</dbReference>
<evidence type="ECO:0000259" key="5">
    <source>
        <dbReference type="Pfam" id="PF17815"/>
    </source>
</evidence>
<dbReference type="PANTHER" id="PTHR45980:SF9">
    <property type="entry name" value="PROTEASE DO-LIKE 10, MITOCHONDRIAL-RELATED"/>
    <property type="match status" value="1"/>
</dbReference>
<dbReference type="InterPro" id="IPR009003">
    <property type="entry name" value="Peptidase_S1_PA"/>
</dbReference>
<dbReference type="InterPro" id="IPR036034">
    <property type="entry name" value="PDZ_sf"/>
</dbReference>
<name>A0ABT7QZH9_9BACT</name>